<evidence type="ECO:0000259" key="7">
    <source>
        <dbReference type="PROSITE" id="PS50026"/>
    </source>
</evidence>
<feature type="domain" description="EGF-like" evidence="7">
    <location>
        <begin position="558"/>
        <end position="595"/>
    </location>
</feature>
<feature type="compositionally biased region" description="Basic and acidic residues" evidence="3">
    <location>
        <begin position="1588"/>
        <end position="1599"/>
    </location>
</feature>
<dbReference type="InterPro" id="IPR050372">
    <property type="entry name" value="Neurexin-related_CASP"/>
</dbReference>
<dbReference type="CDD" id="cd00110">
    <property type="entry name" value="LamG"/>
    <property type="match status" value="4"/>
</dbReference>
<dbReference type="Gene3D" id="2.60.120.200">
    <property type="match status" value="4"/>
</dbReference>
<keyword evidence="2" id="KW-0245">EGF-like domain</keyword>
<feature type="signal peptide" evidence="5">
    <location>
        <begin position="1"/>
        <end position="21"/>
    </location>
</feature>
<evidence type="ECO:0000256" key="2">
    <source>
        <dbReference type="PROSITE-ProRule" id="PRU00076"/>
    </source>
</evidence>
<feature type="chain" id="PRO_5007050988" evidence="5">
    <location>
        <begin position="22"/>
        <end position="1599"/>
    </location>
</feature>
<feature type="domain" description="EGF-like" evidence="7">
    <location>
        <begin position="1084"/>
        <end position="1122"/>
    </location>
</feature>
<keyword evidence="4" id="KW-0472">Membrane</keyword>
<gene>
    <name evidence="8" type="ORF">TR137233</name>
</gene>
<feature type="domain" description="Laminin G" evidence="6">
    <location>
        <begin position="25"/>
        <end position="260"/>
    </location>
</feature>
<dbReference type="PROSITE" id="PS50025">
    <property type="entry name" value="LAM_G_DOMAIN"/>
    <property type="match status" value="4"/>
</dbReference>
<keyword evidence="4" id="KW-0812">Transmembrane</keyword>
<organism evidence="8">
    <name type="scientific">Schistocephalus solidus</name>
    <name type="common">Tapeworm</name>
    <dbReference type="NCBI Taxonomy" id="70667"/>
    <lineage>
        <taxon>Eukaryota</taxon>
        <taxon>Metazoa</taxon>
        <taxon>Spiralia</taxon>
        <taxon>Lophotrochozoa</taxon>
        <taxon>Platyhelminthes</taxon>
        <taxon>Cestoda</taxon>
        <taxon>Eucestoda</taxon>
        <taxon>Diphyllobothriidea</taxon>
        <taxon>Diphyllobothriidae</taxon>
        <taxon>Schistocephalus</taxon>
    </lineage>
</organism>
<evidence type="ECO:0000256" key="1">
    <source>
        <dbReference type="ARBA" id="ARBA00023157"/>
    </source>
</evidence>
<keyword evidence="1" id="KW-1015">Disulfide bond</keyword>
<evidence type="ECO:0000256" key="5">
    <source>
        <dbReference type="SAM" id="SignalP"/>
    </source>
</evidence>
<comment type="caution">
    <text evidence="2">Lacks conserved residue(s) required for the propagation of feature annotation.</text>
</comment>
<evidence type="ECO:0000256" key="3">
    <source>
        <dbReference type="SAM" id="MobiDB-lite"/>
    </source>
</evidence>
<dbReference type="Pfam" id="PF00054">
    <property type="entry name" value="Laminin_G_1"/>
    <property type="match status" value="1"/>
</dbReference>
<dbReference type="Pfam" id="PF02210">
    <property type="entry name" value="Laminin_G_2"/>
    <property type="match status" value="3"/>
</dbReference>
<sequence>MNGRYVIFGCMFASLLWNLEAEPKCTYFDGTRWIFNQLSNGPIFSASEIIELEFRTVSRNAPLFFAGGNESFVQLDMLDGKLLFSLRIPAETESVSATPVVTKAVLSPGLHWHHHTRAGFLTLREVFSPVPNFNVRMDDGQWHSVRVQRNAKSLSVEVDETTVLSQRLQFDGIHAGMLHIQEIDLGGPTIWKNEHKETDQFCLSHPCIHQQNPTSLKGQFLLAELQVDDVKLDILQFAAQSKYGFLYTASDVASPSGVPCTSNILGSSPRQSVSFTGTSNSDNDIYLHLRMPRPDPIENEVTETILLDFSILPPATEEENQFLLLIYSSLPRTLFSSAQRISPHTEEPLVILELRAGRIWLCTVRGPHTLDVTTVEVPPPNLTLSENGMEPTVDNLRNIILEVRMREVYLNESLALLITARQVTRNFSSSDISIVAFGKTKEFETVSSDWADNIWKQALVTDVQVTERFLFGRNILLGGSNWTAEDRMGRLPPTVWSALGGRHSFRGCINKLTLNGQEVDFQPILQSRLRTESGNAEAILSGNTSEQVNGIVLGCIKQSMSCTPTLCENGGRCKMSWGQPMCDCSVTAFYGTRCQLPLRVLTFDGMETVRLRFPMAQFLESTELELDFRSQKENGLLVTTKSNVFYSDWLPTDGDPLPVGSVSGLLDHFLQIQLLHGHLRLLLKFDSKPIIFDVPIYVSDNRWHSLRVTRAGALLRVTLDGLVHVKGLRRPRRRQGRHDTSGRRQRAAYILVELGGSVLHPADIESESFIMRIREVEMGSSKVMQKSDSVGQAPSLPSPFVGQMRRFSFNGIRPFEEEKEGGGGNRGEGGAYILEATASLSEGLKSLSPPSAGGRSSKHALSEVLSVVHPVTFKTADCFLVLPTLKLYDGFTLQFSINTRQTDGIILFNAAGETGDFLAVELVQSKLALSFDMGHGVYQQRVGDVDISDGQWHHIRLYRTHVMDTFLTLSIEDESRPPRLFNITIPFRDRARNFNFYEPLYVGGMPVQNVARRREKIISKHGIQGCIGNFGINNNTAIDLFGLAESTFGGNKTTPDCQWQVVPGCFQRPASAPTCGPNTERGDYSNESQEQRYCVNDGICLQVWTSLRCACELTTFTGKRCHLPGTSLKFGETTETRTDCFIKFTYLHANQNTNRDELALGIQLEQVEKTATLFYVETSQGSVDFLHLTVEEGYVNLTYNMGGGPISVKETRRKIDDGYYHRIRVFRNGYWVLLEVDHLTTRHVSTRLSGEQFNEQQSIWLGNSPDQNGSGALRGVLTGVFYNGLLLGDLAAGLSHRADVRVSRHPDIQYLASFKVKLAKDSPLKILPSEFLEWDNATLAHHDESARPATMSPKAPSARATTVPSLSASSVKWGRQHDSPEHASVSTVTSSQFPQQSASTAEPPQLPFAGHVNVWLVVSLAGAGLVFICSVTFLVYWWFGSQQGTYMTVPQSCSLVMPTTASTTTACEALEPNTYAPYFPSSSPSSQSPPSQPLHHISTGLTGSISSTAAVTLFSAPTGLAYVSFADPSPLVSVPFCPAIPLAASAGSNETPASLSAHHPIQIAMESSAMTVKPNSLFVHHQQQQQRDGQRHWQEGEEG</sequence>
<feature type="domain" description="Laminin G" evidence="6">
    <location>
        <begin position="1131"/>
        <end position="1304"/>
    </location>
</feature>
<keyword evidence="4" id="KW-1133">Transmembrane helix</keyword>
<accession>A0A0X3PAY1</accession>
<dbReference type="InterPro" id="IPR001791">
    <property type="entry name" value="Laminin_G"/>
</dbReference>
<name>A0A0X3PAY1_SCHSO</name>
<evidence type="ECO:0000259" key="6">
    <source>
        <dbReference type="PROSITE" id="PS50025"/>
    </source>
</evidence>
<dbReference type="PANTHER" id="PTHR15036:SF89">
    <property type="entry name" value="NEUREXIN 1, ISOFORM F"/>
    <property type="match status" value="1"/>
</dbReference>
<dbReference type="EMBL" id="GEEE01014130">
    <property type="protein sequence ID" value="JAP49095.1"/>
    <property type="molecule type" value="Transcribed_RNA"/>
</dbReference>
<feature type="non-terminal residue" evidence="8">
    <location>
        <position position="1599"/>
    </location>
</feature>
<reference evidence="8" key="1">
    <citation type="submission" date="2016-01" db="EMBL/GenBank/DDBJ databases">
        <title>Reference transcriptome for the parasite Schistocephalus solidus: insights into the molecular evolution of parasitism.</title>
        <authorList>
            <person name="Hebert F.O."/>
            <person name="Grambauer S."/>
            <person name="Barber I."/>
            <person name="Landry C.R."/>
            <person name="Aubin-Horth N."/>
        </authorList>
    </citation>
    <scope>NUCLEOTIDE SEQUENCE</scope>
</reference>
<feature type="transmembrane region" description="Helical" evidence="4">
    <location>
        <begin position="1414"/>
        <end position="1439"/>
    </location>
</feature>
<protein>
    <submittedName>
        <fullName evidence="8">Uncharacterized protein</fullName>
    </submittedName>
</protein>
<keyword evidence="5" id="KW-0732">Signal</keyword>
<feature type="compositionally biased region" description="Polar residues" evidence="3">
    <location>
        <begin position="1384"/>
        <end position="1402"/>
    </location>
</feature>
<evidence type="ECO:0000313" key="8">
    <source>
        <dbReference type="EMBL" id="JAP49095.1"/>
    </source>
</evidence>
<proteinExistence type="predicted"/>
<dbReference type="CDD" id="cd00054">
    <property type="entry name" value="EGF_CA"/>
    <property type="match status" value="1"/>
</dbReference>
<dbReference type="SUPFAM" id="SSF49899">
    <property type="entry name" value="Concanavalin A-like lectins/glucanases"/>
    <property type="match status" value="4"/>
</dbReference>
<dbReference type="PROSITE" id="PS50026">
    <property type="entry name" value="EGF_3"/>
    <property type="match status" value="2"/>
</dbReference>
<evidence type="ECO:0000256" key="4">
    <source>
        <dbReference type="SAM" id="Phobius"/>
    </source>
</evidence>
<feature type="region of interest" description="Disordered" evidence="3">
    <location>
        <begin position="1579"/>
        <end position="1599"/>
    </location>
</feature>
<dbReference type="InterPro" id="IPR013320">
    <property type="entry name" value="ConA-like_dom_sf"/>
</dbReference>
<feature type="domain" description="Laminin G" evidence="6">
    <location>
        <begin position="600"/>
        <end position="831"/>
    </location>
</feature>
<dbReference type="Gene3D" id="2.10.25.10">
    <property type="entry name" value="Laminin"/>
    <property type="match status" value="2"/>
</dbReference>
<feature type="domain" description="Laminin G" evidence="6">
    <location>
        <begin position="869"/>
        <end position="1057"/>
    </location>
</feature>
<feature type="region of interest" description="Disordered" evidence="3">
    <location>
        <begin position="1370"/>
        <end position="1402"/>
    </location>
</feature>
<dbReference type="PANTHER" id="PTHR15036">
    <property type="entry name" value="PIKACHURIN-LIKE PROTEIN"/>
    <property type="match status" value="1"/>
</dbReference>
<dbReference type="InterPro" id="IPR000742">
    <property type="entry name" value="EGF"/>
</dbReference>
<dbReference type="SMART" id="SM00282">
    <property type="entry name" value="LamG"/>
    <property type="match status" value="4"/>
</dbReference>